<sequence length="447" mass="50415">MDGDGPHLACLFCTQNCYNTHGEGKPPGPTIPAFCKIMTESIVAKDSSNSFLELPTAFVKQYRHELHKTTILEGPSGQTWSVDVWGSKCNMSFKKGWSAFSIDHNLQEGDIVIFKLTTKAYFVVQVFDRDGSEKDLYSVQNSVAFAVQNGIGSSKRRQKQICPQNSLTEKTCKRLKRVKVAHTSHLVFENRELIPNSENGHENKEGLHSTSCINIAQRENRKKLRRCILKESSVLNMVDSGADDSECDDINLLQDLINRCKTASATICQEEARGSSCMSQAILKKDISLDFDKQKNVFGRRQRHNFNRQGSKTLLLETNILCVRPVSNAMAAAKSHSINHPTVIVKMRRSNVTGGFWLYMERSFARQWLPMVDTLGFLVNAAGSRWLVKWLCKRGGFSAGWRRFSQDHGLQEEDVCLFELTSRAPFIFTVHMFRHILGSSPLGNQDV</sequence>
<evidence type="ECO:0000313" key="2">
    <source>
        <dbReference type="Proteomes" id="UP001162992"/>
    </source>
</evidence>
<protein>
    <submittedName>
        <fullName evidence="1">Uncharacterized protein</fullName>
    </submittedName>
</protein>
<dbReference type="Proteomes" id="UP001162992">
    <property type="component" value="Chromosome 12"/>
</dbReference>
<accession>A0ACC2BYW5</accession>
<dbReference type="EMBL" id="CM055103">
    <property type="protein sequence ID" value="KAJ7534941.1"/>
    <property type="molecule type" value="Genomic_DNA"/>
</dbReference>
<keyword evidence="2" id="KW-1185">Reference proteome</keyword>
<name>A0ACC2BYW5_DIPCM</name>
<proteinExistence type="predicted"/>
<gene>
    <name evidence="1" type="ORF">O6H91_12G011200</name>
</gene>
<comment type="caution">
    <text evidence="1">The sequence shown here is derived from an EMBL/GenBank/DDBJ whole genome shotgun (WGS) entry which is preliminary data.</text>
</comment>
<evidence type="ECO:0000313" key="1">
    <source>
        <dbReference type="EMBL" id="KAJ7534941.1"/>
    </source>
</evidence>
<reference evidence="2" key="1">
    <citation type="journal article" date="2024" name="Proc. Natl. Acad. Sci. U.S.A.">
        <title>Extraordinary preservation of gene collinearity over three hundred million years revealed in homosporous lycophytes.</title>
        <authorList>
            <person name="Li C."/>
            <person name="Wickell D."/>
            <person name="Kuo L.Y."/>
            <person name="Chen X."/>
            <person name="Nie B."/>
            <person name="Liao X."/>
            <person name="Peng D."/>
            <person name="Ji J."/>
            <person name="Jenkins J."/>
            <person name="Williams M."/>
            <person name="Shu S."/>
            <person name="Plott C."/>
            <person name="Barry K."/>
            <person name="Rajasekar S."/>
            <person name="Grimwood J."/>
            <person name="Han X."/>
            <person name="Sun S."/>
            <person name="Hou Z."/>
            <person name="He W."/>
            <person name="Dai G."/>
            <person name="Sun C."/>
            <person name="Schmutz J."/>
            <person name="Leebens-Mack J.H."/>
            <person name="Li F.W."/>
            <person name="Wang L."/>
        </authorList>
    </citation>
    <scope>NUCLEOTIDE SEQUENCE [LARGE SCALE GENOMIC DNA]</scope>
    <source>
        <strain evidence="2">cv. PW_Plant_1</strain>
    </source>
</reference>
<organism evidence="1 2">
    <name type="scientific">Diphasiastrum complanatum</name>
    <name type="common">Issler's clubmoss</name>
    <name type="synonym">Lycopodium complanatum</name>
    <dbReference type="NCBI Taxonomy" id="34168"/>
    <lineage>
        <taxon>Eukaryota</taxon>
        <taxon>Viridiplantae</taxon>
        <taxon>Streptophyta</taxon>
        <taxon>Embryophyta</taxon>
        <taxon>Tracheophyta</taxon>
        <taxon>Lycopodiopsida</taxon>
        <taxon>Lycopodiales</taxon>
        <taxon>Lycopodiaceae</taxon>
        <taxon>Lycopodioideae</taxon>
        <taxon>Diphasiastrum</taxon>
    </lineage>
</organism>